<reference evidence="2" key="1">
    <citation type="journal article" date="2015" name="Nature">
        <title>Complex archaea that bridge the gap between prokaryotes and eukaryotes.</title>
        <authorList>
            <person name="Spang A."/>
            <person name="Saw J.H."/>
            <person name="Jorgensen S.L."/>
            <person name="Zaremba-Niedzwiedzka K."/>
            <person name="Martijn J."/>
            <person name="Lind A.E."/>
            <person name="van Eijk R."/>
            <person name="Schleper C."/>
            <person name="Guy L."/>
            <person name="Ettema T.J."/>
        </authorList>
    </citation>
    <scope>NUCLEOTIDE SEQUENCE</scope>
</reference>
<dbReference type="SUPFAM" id="SSF51726">
    <property type="entry name" value="UROD/MetE-like"/>
    <property type="match status" value="1"/>
</dbReference>
<comment type="caution">
    <text evidence="2">The sequence shown here is derived from an EMBL/GenBank/DDBJ whole genome shotgun (WGS) entry which is preliminary data.</text>
</comment>
<dbReference type="Gene3D" id="3.20.20.210">
    <property type="match status" value="1"/>
</dbReference>
<dbReference type="GO" id="GO:0006779">
    <property type="term" value="P:porphyrin-containing compound biosynthetic process"/>
    <property type="evidence" value="ECO:0007669"/>
    <property type="project" value="InterPro"/>
</dbReference>
<name>A0A0F9G036_9ZZZZ</name>
<dbReference type="EMBL" id="LAZR01021869">
    <property type="protein sequence ID" value="KKL83836.1"/>
    <property type="molecule type" value="Genomic_DNA"/>
</dbReference>
<evidence type="ECO:0000313" key="2">
    <source>
        <dbReference type="EMBL" id="KKL83836.1"/>
    </source>
</evidence>
<dbReference type="InterPro" id="IPR000257">
    <property type="entry name" value="Uroporphyrinogen_deCOase"/>
</dbReference>
<evidence type="ECO:0000259" key="1">
    <source>
        <dbReference type="Pfam" id="PF01208"/>
    </source>
</evidence>
<dbReference type="PANTHER" id="PTHR47099:SF1">
    <property type="entry name" value="METHYLCOBAMIDE:COM METHYLTRANSFERASE MTBA"/>
    <property type="match status" value="1"/>
</dbReference>
<gene>
    <name evidence="2" type="ORF">LCGC14_1970760</name>
</gene>
<protein>
    <recommendedName>
        <fullName evidence="1">Uroporphyrinogen decarboxylase (URO-D) domain-containing protein</fullName>
    </recommendedName>
</protein>
<accession>A0A0F9G036</accession>
<dbReference type="AlphaFoldDB" id="A0A0F9G036"/>
<proteinExistence type="predicted"/>
<dbReference type="InterPro" id="IPR038071">
    <property type="entry name" value="UROD/MetE-like_sf"/>
</dbReference>
<dbReference type="GO" id="GO:0004853">
    <property type="term" value="F:uroporphyrinogen decarboxylase activity"/>
    <property type="evidence" value="ECO:0007669"/>
    <property type="project" value="InterPro"/>
</dbReference>
<organism evidence="2">
    <name type="scientific">marine sediment metagenome</name>
    <dbReference type="NCBI Taxonomy" id="412755"/>
    <lineage>
        <taxon>unclassified sequences</taxon>
        <taxon>metagenomes</taxon>
        <taxon>ecological metagenomes</taxon>
    </lineage>
</organism>
<feature type="domain" description="Uroporphyrinogen decarboxylase (URO-D)" evidence="1">
    <location>
        <begin position="204"/>
        <end position="345"/>
    </location>
</feature>
<sequence>MVILRNDVLTSVRHQLPERVPAYVEGFDDEQTLCRAFGMADVQALLDRLGVSVREVITPLSDVYVGNTPQDENGHHLDPFGVPFSCTYADVVGIHPLVGAESIAEVETYSWPNPDHFDYQRVELEAKNLSPLYAVKGGWAPVFCQVMNFFGIEEAMINMKTCPEIIEATVAHILAFYLCVLERVYNVCQGYLDFAPLGDDFAGQHGPLISPDVWRHFFKQAYVSLFEQAKEHGLMIWFHACGTFREVLPDLVDAGLDVWAPVQTHLVGNNPVELKREYGKHITFAGGISTQWTLPFSSPEDVRAEVRERIQVLGRGGGYICGPDHTVRPEVPVENVKALFDEIRSFRAEGITRDGSE</sequence>
<dbReference type="PANTHER" id="PTHR47099">
    <property type="entry name" value="METHYLCOBAMIDE:COM METHYLTRANSFERASE MTBA"/>
    <property type="match status" value="1"/>
</dbReference>
<dbReference type="InterPro" id="IPR052024">
    <property type="entry name" value="Methanogen_methyltrans"/>
</dbReference>
<dbReference type="Pfam" id="PF01208">
    <property type="entry name" value="URO-D"/>
    <property type="match status" value="1"/>
</dbReference>